<organism evidence="2 3">
    <name type="scientific">Puccinia graminis f. sp. tritici (strain CRL 75-36-700-3 / race SCCL)</name>
    <name type="common">Black stem rust fungus</name>
    <dbReference type="NCBI Taxonomy" id="418459"/>
    <lineage>
        <taxon>Eukaryota</taxon>
        <taxon>Fungi</taxon>
        <taxon>Dikarya</taxon>
        <taxon>Basidiomycota</taxon>
        <taxon>Pucciniomycotina</taxon>
        <taxon>Pucciniomycetes</taxon>
        <taxon>Pucciniales</taxon>
        <taxon>Pucciniaceae</taxon>
        <taxon>Puccinia</taxon>
    </lineage>
</organism>
<feature type="region of interest" description="Disordered" evidence="1">
    <location>
        <begin position="1"/>
        <end position="70"/>
    </location>
</feature>
<dbReference type="KEGG" id="pgr:PGTG_16201"/>
<name>E3L026_PUCGT</name>
<dbReference type="RefSeq" id="XP_003334332.2">
    <property type="nucleotide sequence ID" value="XM_003334284.2"/>
</dbReference>
<dbReference type="EMBL" id="DS178327">
    <property type="protein sequence ID" value="EFP89913.2"/>
    <property type="molecule type" value="Genomic_DNA"/>
</dbReference>
<evidence type="ECO:0000256" key="1">
    <source>
        <dbReference type="SAM" id="MobiDB-lite"/>
    </source>
</evidence>
<accession>E3L026</accession>
<dbReference type="AlphaFoldDB" id="E3L026"/>
<feature type="compositionally biased region" description="Polar residues" evidence="1">
    <location>
        <begin position="1"/>
        <end position="11"/>
    </location>
</feature>
<feature type="compositionally biased region" description="Low complexity" evidence="1">
    <location>
        <begin position="13"/>
        <end position="32"/>
    </location>
</feature>
<evidence type="ECO:0008006" key="4">
    <source>
        <dbReference type="Google" id="ProtNLM"/>
    </source>
</evidence>
<dbReference type="VEuPathDB" id="FungiDB:PGTG_16201"/>
<dbReference type="HOGENOM" id="CLU_005992_0_0_1"/>
<protein>
    <recommendedName>
        <fullName evidence="4">GCM domain-containing protein</fullName>
    </recommendedName>
</protein>
<keyword evidence="3" id="KW-1185">Reference proteome</keyword>
<feature type="region of interest" description="Disordered" evidence="1">
    <location>
        <begin position="1209"/>
        <end position="1279"/>
    </location>
</feature>
<gene>
    <name evidence="2" type="ORF">PGTG_16201</name>
</gene>
<dbReference type="eggNOG" id="ENOG502S7P8">
    <property type="taxonomic scope" value="Eukaryota"/>
</dbReference>
<reference evidence="3" key="2">
    <citation type="journal article" date="2011" name="Proc. Natl. Acad. Sci. U.S.A.">
        <title>Obligate biotrophy features unraveled by the genomic analysis of rust fungi.</title>
        <authorList>
            <person name="Duplessis S."/>
            <person name="Cuomo C.A."/>
            <person name="Lin Y.-C."/>
            <person name="Aerts A."/>
            <person name="Tisserant E."/>
            <person name="Veneault-Fourrey C."/>
            <person name="Joly D.L."/>
            <person name="Hacquard S."/>
            <person name="Amselem J."/>
            <person name="Cantarel B.L."/>
            <person name="Chiu R."/>
            <person name="Coutinho P.M."/>
            <person name="Feau N."/>
            <person name="Field M."/>
            <person name="Frey P."/>
            <person name="Gelhaye E."/>
            <person name="Goldberg J."/>
            <person name="Grabherr M.G."/>
            <person name="Kodira C.D."/>
            <person name="Kohler A."/>
            <person name="Kuees U."/>
            <person name="Lindquist E.A."/>
            <person name="Lucas S.M."/>
            <person name="Mago R."/>
            <person name="Mauceli E."/>
            <person name="Morin E."/>
            <person name="Murat C."/>
            <person name="Pangilinan J.L."/>
            <person name="Park R."/>
            <person name="Pearson M."/>
            <person name="Quesneville H."/>
            <person name="Rouhier N."/>
            <person name="Sakthikumar S."/>
            <person name="Salamov A.A."/>
            <person name="Schmutz J."/>
            <person name="Selles B."/>
            <person name="Shapiro H."/>
            <person name="Tanguay P."/>
            <person name="Tuskan G.A."/>
            <person name="Henrissat B."/>
            <person name="Van de Peer Y."/>
            <person name="Rouze P."/>
            <person name="Ellis J.G."/>
            <person name="Dodds P.N."/>
            <person name="Schein J.E."/>
            <person name="Zhong S."/>
            <person name="Hamelin R.C."/>
            <person name="Grigoriev I.V."/>
            <person name="Szabo L.J."/>
            <person name="Martin F."/>
        </authorList>
    </citation>
    <scope>NUCLEOTIDE SEQUENCE [LARGE SCALE GENOMIC DNA]</scope>
    <source>
        <strain evidence="3">CRL 75-36-700-3 / race SCCL</strain>
    </source>
</reference>
<dbReference type="Proteomes" id="UP000008783">
    <property type="component" value="Unassembled WGS sequence"/>
</dbReference>
<feature type="region of interest" description="Disordered" evidence="1">
    <location>
        <begin position="620"/>
        <end position="690"/>
    </location>
</feature>
<evidence type="ECO:0000313" key="3">
    <source>
        <dbReference type="Proteomes" id="UP000008783"/>
    </source>
</evidence>
<dbReference type="OrthoDB" id="2506845at2759"/>
<dbReference type="InParanoid" id="E3L026"/>
<dbReference type="GeneID" id="10545728"/>
<reference key="1">
    <citation type="submission" date="2007-01" db="EMBL/GenBank/DDBJ databases">
        <title>The Genome Sequence of Puccinia graminis f. sp. tritici Strain CRL 75-36-700-3.</title>
        <authorList>
            <consortium name="The Broad Institute Genome Sequencing Platform"/>
            <person name="Birren B."/>
            <person name="Lander E."/>
            <person name="Galagan J."/>
            <person name="Nusbaum C."/>
            <person name="Devon K."/>
            <person name="Cuomo C."/>
            <person name="Jaffe D."/>
            <person name="Butler J."/>
            <person name="Alvarez P."/>
            <person name="Gnerre S."/>
            <person name="Grabherr M."/>
            <person name="Mauceli E."/>
            <person name="Brockman W."/>
            <person name="Young S."/>
            <person name="LaButti K."/>
            <person name="Sykes S."/>
            <person name="DeCaprio D."/>
            <person name="Crawford M."/>
            <person name="Koehrsen M."/>
            <person name="Engels R."/>
            <person name="Montgomery P."/>
            <person name="Pearson M."/>
            <person name="Howarth C."/>
            <person name="Larson L."/>
            <person name="White J."/>
            <person name="Zeng Q."/>
            <person name="Kodira C."/>
            <person name="Yandava C."/>
            <person name="Alvarado L."/>
            <person name="O'Leary S."/>
            <person name="Szabo L."/>
            <person name="Dean R."/>
            <person name="Schein J."/>
        </authorList>
    </citation>
    <scope>NUCLEOTIDE SEQUENCE</scope>
    <source>
        <strain>CRL 75-36-700-3</strain>
    </source>
</reference>
<proteinExistence type="predicted"/>
<evidence type="ECO:0000313" key="2">
    <source>
        <dbReference type="EMBL" id="EFP89913.2"/>
    </source>
</evidence>
<sequence length="1279" mass="143125">MNSTSSNNHLTGSPDPEVSSEYSSDVSESTYSGDKYSSSHGHVDEDSEDSSESEAKVKDLPGILSDPKSGHTHGLKEWFLPHNMGGFETFIDHDCILDNDGYPLYPNGQTTFVKMPSQIILNFGTVGFTKRTSSETPKDGVWKVSRIYCFGVLVCDEHQCKWAGSPPTGTNQIKLYLQNNPQCKGQAGTCPGNVQHQRCDGTMTRVDINTKTGWGLMRHKGIHNHPWPEAKKPDPLSKAAFKAEVMKNPKAGAFKLKIGQPGQDAAEGAASIHPSLVNSDRVQYYQKLVLTEMGYVPERHGAGVGDKFITDMFHWNERGLRIISCSFMEGEEHFTFQTKWMAERILARGKDREVYTGGLLSDVTYRFFENGYLLTTSMFCEQIARWIPVQLTWIRGLAENYYRIHFATLFRQFMISSFLPSECETLARQVVDFSMAQKEGFVGAFMEVFGEADRSRALRNLKGCHEHFRAQITRVRRNRTIVAAGEEANFEQMCTALLERSEPGGKSHEDKIDELRRRFPKAKRWLDWWTASDVEAMLFPSRCPLFEDSPEGEDKLPNTTNAQESMHRLYYMISSGKKSMLLSMVELFAFVKVLEEDYGAVMRGVSIEYGSQTKCQNNVAQSMGWPKPKKRKRHTYINDGRAPDTTEALTLAEDSNSNKRSKKLGRPKGSTNIDRNPFTRYPGYSASKDPQRRNRCWMATAMEALYALYNPLWLQGTNGTGKDMFSALCHHFNSRITYDLTEAGQIRSVLSKGQTKLFNLAYNQYPGSFVPGRFASCDLFLEILLDTEKNSSWALRGLFTVEETRTYTCAKHPDYQHEKHNKPREKYIVTIKKDFFNDNNVASSDVTGLIKLWTSSRGITVHPGLHCRNCTAGTKRKSDTSSNNPEPLTSTFRLSFPAGRSPPHLYFFLEVTSIFGDAQQRTFMAVQDWPAKLNVGGEIYTLISCGYWTGDHYRCKVVKNVGGSVGVWLHDDQENQGNARLRSGPFFAAHTRSVSGVVAEFRYATLNANGNSATLRYTNRYVSDKKITADNPGAKRPPPFVHFRSLLSAANSFTGEDQSPIKPLKIAERSPSFGLDSTCLPFNNPREAVSISPPPPSRKKKPTAPKGPKKPPKPPAKGENQPPKPPAKGQKQPPKPHAKTPRQPLKPKILKKSGSGSTNEIPWDQMLACQQAHYEKDSERRAKEMSELAKKCPGFASNYLNLKGLGGSTASLSSSAPEARVTTAHQTKLPRRLQSSPTMPSGYALDNLAPAAPAQPQKLLEPTRRRSSRKSAGVLVPRN</sequence>
<feature type="compositionally biased region" description="Basic residues" evidence="1">
    <location>
        <begin position="1097"/>
        <end position="1112"/>
    </location>
</feature>
<feature type="region of interest" description="Disordered" evidence="1">
    <location>
        <begin position="1077"/>
        <end position="1164"/>
    </location>
</feature>